<accession>A0A6M9PPD9</accession>
<dbReference type="PANTHER" id="PTHR34610">
    <property type="entry name" value="SSL7007 PROTEIN"/>
    <property type="match status" value="1"/>
</dbReference>
<organism evidence="2 3">
    <name type="scientific">Polynucleobacter tropicus</name>
    <dbReference type="NCBI Taxonomy" id="1743174"/>
    <lineage>
        <taxon>Bacteria</taxon>
        <taxon>Pseudomonadati</taxon>
        <taxon>Pseudomonadota</taxon>
        <taxon>Betaproteobacteria</taxon>
        <taxon>Burkholderiales</taxon>
        <taxon>Burkholderiaceae</taxon>
        <taxon>Polynucleobacter</taxon>
    </lineage>
</organism>
<sequence length="136" mass="15423">MKTVIFDTNVLLDIFVFNDFRAIHIKAALVDKQLKVLATPKTIEEFADVISRPLFSLNQSTQEQILNEWRNLATIIQDDSLNNAPWQCQDPDDQVFLNLAYTSKPCLLLSKDNELLKLAKKAALEDVVISADYNAI</sequence>
<proteinExistence type="predicted"/>
<reference evidence="2 3" key="1">
    <citation type="submission" date="2018-04" db="EMBL/GenBank/DDBJ databases">
        <title>Polynucleobacter sp. UH21B genome.</title>
        <authorList>
            <person name="Hahn M.W."/>
        </authorList>
    </citation>
    <scope>NUCLEOTIDE SEQUENCE [LARGE SCALE GENOMIC DNA]</scope>
    <source>
        <strain evidence="2 3">MWH-UH21B</strain>
    </source>
</reference>
<evidence type="ECO:0000313" key="2">
    <source>
        <dbReference type="EMBL" id="QKM64490.1"/>
    </source>
</evidence>
<dbReference type="InterPro" id="IPR029060">
    <property type="entry name" value="PIN-like_dom_sf"/>
</dbReference>
<dbReference type="InterPro" id="IPR002716">
    <property type="entry name" value="PIN_dom"/>
</dbReference>
<evidence type="ECO:0000259" key="1">
    <source>
        <dbReference type="Pfam" id="PF13470"/>
    </source>
</evidence>
<name>A0A6M9PPD9_9BURK</name>
<dbReference type="Pfam" id="PF13470">
    <property type="entry name" value="PIN_3"/>
    <property type="match status" value="1"/>
</dbReference>
<dbReference type="Gene3D" id="3.40.50.1010">
    <property type="entry name" value="5'-nuclease"/>
    <property type="match status" value="1"/>
</dbReference>
<dbReference type="KEGG" id="ptrp:DCO17_04115"/>
<dbReference type="PANTHER" id="PTHR34610:SF3">
    <property type="entry name" value="SSL7007 PROTEIN"/>
    <property type="match status" value="1"/>
</dbReference>
<dbReference type="Proteomes" id="UP000503312">
    <property type="component" value="Chromosome"/>
</dbReference>
<gene>
    <name evidence="2" type="ORF">DCO17_04115</name>
</gene>
<dbReference type="EMBL" id="CP028942">
    <property type="protein sequence ID" value="QKM64490.1"/>
    <property type="molecule type" value="Genomic_DNA"/>
</dbReference>
<evidence type="ECO:0000313" key="3">
    <source>
        <dbReference type="Proteomes" id="UP000503312"/>
    </source>
</evidence>
<dbReference type="InterPro" id="IPR002850">
    <property type="entry name" value="PIN_toxin-like"/>
</dbReference>
<feature type="domain" description="PIN" evidence="1">
    <location>
        <begin position="4"/>
        <end position="113"/>
    </location>
</feature>
<dbReference type="SUPFAM" id="SSF88723">
    <property type="entry name" value="PIN domain-like"/>
    <property type="match status" value="1"/>
</dbReference>
<dbReference type="AlphaFoldDB" id="A0A6M9PPD9"/>
<keyword evidence="3" id="KW-1185">Reference proteome</keyword>
<dbReference type="NCBIfam" id="TIGR00305">
    <property type="entry name" value="putative toxin-antitoxin system toxin component, PIN family"/>
    <property type="match status" value="1"/>
</dbReference>
<dbReference type="RefSeq" id="WP_173955533.1">
    <property type="nucleotide sequence ID" value="NZ_CP028942.1"/>
</dbReference>
<protein>
    <submittedName>
        <fullName evidence="2">Putative toxin-antitoxin system toxin component, PIN family</fullName>
    </submittedName>
</protein>